<gene>
    <name evidence="1" type="ORF">AWH51_14525</name>
</gene>
<evidence type="ECO:0000313" key="2">
    <source>
        <dbReference type="Proteomes" id="UP000076218"/>
    </source>
</evidence>
<evidence type="ECO:0000313" key="1">
    <source>
        <dbReference type="EMBL" id="KZC94264.1"/>
    </source>
</evidence>
<dbReference type="EMBL" id="LQXA01000047">
    <property type="protein sequence ID" value="KZC94264.1"/>
    <property type="molecule type" value="Genomic_DNA"/>
</dbReference>
<dbReference type="InterPro" id="IPR027417">
    <property type="entry name" value="P-loop_NTPase"/>
</dbReference>
<protein>
    <submittedName>
        <fullName evidence="1">Uncharacterized protein</fullName>
    </submittedName>
</protein>
<dbReference type="Proteomes" id="UP000076218">
    <property type="component" value="Unassembled WGS sequence"/>
</dbReference>
<organism evidence="1 2">
    <name type="scientific">Clavibacter tessellarius</name>
    <dbReference type="NCBI Taxonomy" id="31965"/>
    <lineage>
        <taxon>Bacteria</taxon>
        <taxon>Bacillati</taxon>
        <taxon>Actinomycetota</taxon>
        <taxon>Actinomycetes</taxon>
        <taxon>Micrococcales</taxon>
        <taxon>Microbacteriaceae</taxon>
        <taxon>Clavibacter</taxon>
    </lineage>
</organism>
<dbReference type="RefSeq" id="WP_063072434.1">
    <property type="nucleotide sequence ID" value="NZ_LQXA01000047.1"/>
</dbReference>
<dbReference type="STRING" id="31965.AWH51_14525"/>
<proteinExistence type="predicted"/>
<sequence>MPDHLALPPAVFLDGTYGVGKSAVLEHLGDLLAADGTPFALMDVDWFHRSWPTAAGDPENVVIEAQAMAATWAEYRAAGPRQLVVSGVIAERADLDRYRAALGIDVRCVRLTASDAVVEARLRSRYDADRVAAREWHLARFRDLAARQERADLAEAVIATDGVSPRDVARAVRAALGF</sequence>
<dbReference type="OrthoDB" id="7889077at2"/>
<reference evidence="1 2" key="1">
    <citation type="submission" date="2016-01" db="EMBL/GenBank/DDBJ databases">
        <title>Draft genome sequence of Clavibacter michiganensis subsp. tessellarius DOAB 609.</title>
        <authorList>
            <person name="Tambong J.T."/>
        </authorList>
    </citation>
    <scope>NUCLEOTIDE SEQUENCE [LARGE SCALE GENOMIC DNA]</scope>
    <source>
        <strain evidence="1 2">DOAB 609</strain>
    </source>
</reference>
<dbReference type="SUPFAM" id="SSF52540">
    <property type="entry name" value="P-loop containing nucleoside triphosphate hydrolases"/>
    <property type="match status" value="1"/>
</dbReference>
<dbReference type="AlphaFoldDB" id="A0A154UZ86"/>
<accession>A0A154UZ86</accession>
<comment type="caution">
    <text evidence="1">The sequence shown here is derived from an EMBL/GenBank/DDBJ whole genome shotgun (WGS) entry which is preliminary data.</text>
</comment>
<name>A0A154UZ86_9MICO</name>
<dbReference type="Gene3D" id="3.40.50.300">
    <property type="entry name" value="P-loop containing nucleotide triphosphate hydrolases"/>
    <property type="match status" value="1"/>
</dbReference>